<dbReference type="KEGG" id="tng:GSTEN00009972G001"/>
<sequence>MASVETAAEHERILREIESTDTNCIGPTLR</sequence>
<evidence type="ECO:0000313" key="2">
    <source>
        <dbReference type="EMBL" id="CAF94049.1"/>
    </source>
</evidence>
<name>Q4SZ83_TETNG</name>
<proteinExistence type="predicted"/>
<gene>
    <name evidence="2" type="ORF">GSTENG00009972001</name>
</gene>
<feature type="compositionally biased region" description="Polar residues" evidence="1">
    <location>
        <begin position="20"/>
        <end position="30"/>
    </location>
</feature>
<feature type="region of interest" description="Disordered" evidence="1">
    <location>
        <begin position="1"/>
        <end position="30"/>
    </location>
</feature>
<evidence type="ECO:0000256" key="1">
    <source>
        <dbReference type="SAM" id="MobiDB-lite"/>
    </source>
</evidence>
<dbReference type="AlphaFoldDB" id="Q4SZ83"/>
<reference evidence="2" key="2">
    <citation type="submission" date="2004-02" db="EMBL/GenBank/DDBJ databases">
        <authorList>
            <consortium name="Genoscope"/>
            <consortium name="Whitehead Institute Centre for Genome Research"/>
        </authorList>
    </citation>
    <scope>NUCLEOTIDE SEQUENCE</scope>
</reference>
<dbReference type="OrthoDB" id="8958018at2759"/>
<comment type="caution">
    <text evidence="2">The sequence shown here is derived from an EMBL/GenBank/DDBJ whole genome shotgun (WGS) entry which is preliminary data.</text>
</comment>
<dbReference type="EMBL" id="CAAE01011805">
    <property type="protein sequence ID" value="CAF94049.1"/>
    <property type="molecule type" value="Genomic_DNA"/>
</dbReference>
<protein>
    <submittedName>
        <fullName evidence="2">(spotted green pufferfish) hypothetical protein</fullName>
    </submittedName>
</protein>
<feature type="compositionally biased region" description="Basic and acidic residues" evidence="1">
    <location>
        <begin position="7"/>
        <end position="18"/>
    </location>
</feature>
<dbReference type="HOGENOM" id="CLU_009437_0_0_1"/>
<reference evidence="2" key="1">
    <citation type="journal article" date="2004" name="Nature">
        <title>Genome duplication in the teleost fish Tetraodon nigroviridis reveals the early vertebrate proto-karyotype.</title>
        <authorList>
            <person name="Jaillon O."/>
            <person name="Aury J.-M."/>
            <person name="Brunet F."/>
            <person name="Petit J.-L."/>
            <person name="Stange-Thomann N."/>
            <person name="Mauceli E."/>
            <person name="Bouneau L."/>
            <person name="Fischer C."/>
            <person name="Ozouf-Costaz C."/>
            <person name="Bernot A."/>
            <person name="Nicaud S."/>
            <person name="Jaffe D."/>
            <person name="Fisher S."/>
            <person name="Lutfalla G."/>
            <person name="Dossat C."/>
            <person name="Segurens B."/>
            <person name="Dasilva C."/>
            <person name="Salanoubat M."/>
            <person name="Levy M."/>
            <person name="Boudet N."/>
            <person name="Castellano S."/>
            <person name="Anthouard V."/>
            <person name="Jubin C."/>
            <person name="Castelli V."/>
            <person name="Katinka M."/>
            <person name="Vacherie B."/>
            <person name="Biemont C."/>
            <person name="Skalli Z."/>
            <person name="Cattolico L."/>
            <person name="Poulain J."/>
            <person name="De Berardinis V."/>
            <person name="Cruaud C."/>
            <person name="Duprat S."/>
            <person name="Brottier P."/>
            <person name="Coutanceau J.-P."/>
            <person name="Gouzy J."/>
            <person name="Parra G."/>
            <person name="Lardier G."/>
            <person name="Chapple C."/>
            <person name="McKernan K.J."/>
            <person name="McEwan P."/>
            <person name="Bosak S."/>
            <person name="Kellis M."/>
            <person name="Volff J.-N."/>
            <person name="Guigo R."/>
            <person name="Zody M.C."/>
            <person name="Mesirov J."/>
            <person name="Lindblad-Toh K."/>
            <person name="Birren B."/>
            <person name="Nusbaum C."/>
            <person name="Kahn D."/>
            <person name="Robinson-Rechavi M."/>
            <person name="Laudet V."/>
            <person name="Schachter V."/>
            <person name="Quetier F."/>
            <person name="Saurin W."/>
            <person name="Scarpelli C."/>
            <person name="Wincker P."/>
            <person name="Lander E.S."/>
            <person name="Weissenbach J."/>
            <person name="Roest Crollius H."/>
        </authorList>
    </citation>
    <scope>NUCLEOTIDE SEQUENCE [LARGE SCALE GENOMIC DNA]</scope>
</reference>
<organism evidence="2">
    <name type="scientific">Tetraodon nigroviridis</name>
    <name type="common">Spotted green pufferfish</name>
    <name type="synonym">Chelonodon nigroviridis</name>
    <dbReference type="NCBI Taxonomy" id="99883"/>
    <lineage>
        <taxon>Eukaryota</taxon>
        <taxon>Metazoa</taxon>
        <taxon>Chordata</taxon>
        <taxon>Craniata</taxon>
        <taxon>Vertebrata</taxon>
        <taxon>Euteleostomi</taxon>
        <taxon>Actinopterygii</taxon>
        <taxon>Neopterygii</taxon>
        <taxon>Teleostei</taxon>
        <taxon>Neoteleostei</taxon>
        <taxon>Acanthomorphata</taxon>
        <taxon>Eupercaria</taxon>
        <taxon>Tetraodontiformes</taxon>
        <taxon>Tetradontoidea</taxon>
        <taxon>Tetraodontidae</taxon>
        <taxon>Tetraodon</taxon>
    </lineage>
</organism>
<accession>Q4SZ83</accession>